<dbReference type="Gene3D" id="3.40.1350.140">
    <property type="entry name" value="MepB-like"/>
    <property type="match status" value="1"/>
</dbReference>
<dbReference type="NCBIfam" id="NF033551">
    <property type="entry name" value="transpos_IS1182"/>
    <property type="match status" value="1"/>
</dbReference>
<dbReference type="InterPro" id="IPR038231">
    <property type="entry name" value="MepB-like_sf"/>
</dbReference>
<dbReference type="InterPro" id="IPR008490">
    <property type="entry name" value="Transposase_InsH_N"/>
</dbReference>
<dbReference type="OrthoDB" id="9789070at2"/>
<evidence type="ECO:0000259" key="1">
    <source>
        <dbReference type="Pfam" id="PF05598"/>
    </source>
</evidence>
<dbReference type="Proteomes" id="UP000273145">
    <property type="component" value="Chromosome"/>
</dbReference>
<name>A0A3S8RUT5_9BACL</name>
<dbReference type="KEGG" id="plen:EIM92_11545"/>
<organism evidence="3 4">
    <name type="scientific">Paenibacillus lentus</name>
    <dbReference type="NCBI Taxonomy" id="1338368"/>
    <lineage>
        <taxon>Bacteria</taxon>
        <taxon>Bacillati</taxon>
        <taxon>Bacillota</taxon>
        <taxon>Bacilli</taxon>
        <taxon>Bacillales</taxon>
        <taxon>Paenibacillaceae</taxon>
        <taxon>Paenibacillus</taxon>
    </lineage>
</organism>
<reference evidence="3 4" key="1">
    <citation type="submission" date="2018-11" db="EMBL/GenBank/DDBJ databases">
        <title>Genome sequencing of Paenibacillus lentus DSM25539(T).</title>
        <authorList>
            <person name="Kook J.-K."/>
            <person name="Park S.-N."/>
            <person name="Lim Y.K."/>
        </authorList>
    </citation>
    <scope>NUCLEOTIDE SEQUENCE [LARGE SCALE GENOMIC DNA]</scope>
    <source>
        <strain evidence="3 4">DSM 25539</strain>
    </source>
</reference>
<evidence type="ECO:0000259" key="2">
    <source>
        <dbReference type="Pfam" id="PF13751"/>
    </source>
</evidence>
<accession>A0A3S8RUT5</accession>
<dbReference type="InterPro" id="IPR011235">
    <property type="entry name" value="MepB-like"/>
</dbReference>
<protein>
    <submittedName>
        <fullName evidence="3">IS1182 family transposase</fullName>
    </submittedName>
</protein>
<evidence type="ECO:0000313" key="4">
    <source>
        <dbReference type="Proteomes" id="UP000273145"/>
    </source>
</evidence>
<dbReference type="InterPro" id="IPR025668">
    <property type="entry name" value="Tnp_DDE_dom"/>
</dbReference>
<dbReference type="InterPro" id="IPR047629">
    <property type="entry name" value="IS1182_transpos"/>
</dbReference>
<dbReference type="AlphaFoldDB" id="A0A3S8RUT5"/>
<gene>
    <name evidence="3" type="ORF">EIM92_11545</name>
</gene>
<feature type="domain" description="Transposase InsH N-terminal" evidence="1">
    <location>
        <begin position="15"/>
        <end position="111"/>
    </location>
</feature>
<dbReference type="Pfam" id="PF13751">
    <property type="entry name" value="DDE_Tnp_1_6"/>
    <property type="match status" value="1"/>
</dbReference>
<dbReference type="PANTHER" id="PTHR33408">
    <property type="entry name" value="TRANSPOSASE"/>
    <property type="match status" value="1"/>
</dbReference>
<feature type="domain" description="Transposase DDE" evidence="2">
    <location>
        <begin position="325"/>
        <end position="443"/>
    </location>
</feature>
<dbReference type="Pfam" id="PF05598">
    <property type="entry name" value="DUF772"/>
    <property type="match status" value="1"/>
</dbReference>
<sequence>MPNIQQDRNQIELVSIDMLVPKDHLLRIIDENVDFSFITEMTRPYYHGTLGRPPIHPIRLFKMMLIGYLYGIHSERQLEQEIKTDVAYRWFLGLGLTDPVPDHSTISYNRNVRFKGSTIFQDIFDEVVRLAIRHNMVGGRVLITDSTHIQANANKNRSSMQVVTETPLEYLKELETAVNQERERHGKKPLPPVKNETIEKKLRVSNTDPESGFMKRKGKPEGFYYLDHRTVDHKFNLITDVHVTPGNVNDSTVYIERLQRQIDTFDFHNTLEAVALDSGYMTPYICKKTSEMGVFSVIATRNAPTAEGTIPKEEFSYDPQQDAYICPNGSKLTYHTTNRNGYKEYMSNPDLCGQCPLLDSCTSSKNRKRKIQRHVWEGFKERVEANYRSSSGQILYKLRCKTVERSFADAKVLHGLRISRLRGREKVQEQALMTAIVQNIKKIARHLAKLFSRTNGNSPYILILSILDFRGKYVFLHRKSITSTVCITTFKNENEFGQFIFPKEVLLKKDILRSTSTKGKMAIRVYPIWDSPNSKQAMKTQKWQLPYFVDMCNPNKLSLEKIIELYSF</sequence>
<keyword evidence="4" id="KW-1185">Reference proteome</keyword>
<dbReference type="PANTHER" id="PTHR33408:SF2">
    <property type="entry name" value="TRANSPOSASE DDE DOMAIN-CONTAINING PROTEIN"/>
    <property type="match status" value="1"/>
</dbReference>
<evidence type="ECO:0000313" key="3">
    <source>
        <dbReference type="EMBL" id="AZK46708.1"/>
    </source>
</evidence>
<dbReference type="EMBL" id="CP034248">
    <property type="protein sequence ID" value="AZK46708.1"/>
    <property type="molecule type" value="Genomic_DNA"/>
</dbReference>
<proteinExistence type="predicted"/>
<dbReference type="Pfam" id="PF08877">
    <property type="entry name" value="MepB-like"/>
    <property type="match status" value="1"/>
</dbReference>